<dbReference type="InterPro" id="IPR003718">
    <property type="entry name" value="OsmC/Ohr_fam"/>
</dbReference>
<accession>A0ABV7CJC4</accession>
<dbReference type="InterPro" id="IPR015946">
    <property type="entry name" value="KH_dom-like_a/b"/>
</dbReference>
<proteinExistence type="predicted"/>
<dbReference type="RefSeq" id="WP_377123321.1">
    <property type="nucleotide sequence ID" value="NZ_JBHRSD010000014.1"/>
</dbReference>
<dbReference type="InterPro" id="IPR036102">
    <property type="entry name" value="OsmC/Ohrsf"/>
</dbReference>
<protein>
    <submittedName>
        <fullName evidence="1">OsmC family protein</fullName>
    </submittedName>
</protein>
<comment type="caution">
    <text evidence="1">The sequence shown here is derived from an EMBL/GenBank/DDBJ whole genome shotgun (WGS) entry which is preliminary data.</text>
</comment>
<dbReference type="InterPro" id="IPR052707">
    <property type="entry name" value="OsmC_Ohr_Peroxiredoxin"/>
</dbReference>
<gene>
    <name evidence="1" type="ORF">ACFOEE_08870</name>
</gene>
<name>A0ABV7CJC4_9GAMM</name>
<dbReference type="Gene3D" id="3.30.300.20">
    <property type="match status" value="1"/>
</dbReference>
<reference evidence="2" key="1">
    <citation type="journal article" date="2019" name="Int. J. Syst. Evol. Microbiol.">
        <title>The Global Catalogue of Microorganisms (GCM) 10K type strain sequencing project: providing services to taxonomists for standard genome sequencing and annotation.</title>
        <authorList>
            <consortium name="The Broad Institute Genomics Platform"/>
            <consortium name="The Broad Institute Genome Sequencing Center for Infectious Disease"/>
            <person name="Wu L."/>
            <person name="Ma J."/>
        </authorList>
    </citation>
    <scope>NUCLEOTIDE SEQUENCE [LARGE SCALE GENOMIC DNA]</scope>
    <source>
        <strain evidence="2">KCTC 42730</strain>
    </source>
</reference>
<dbReference type="Proteomes" id="UP001595453">
    <property type="component" value="Unassembled WGS sequence"/>
</dbReference>
<dbReference type="SUPFAM" id="SSF82784">
    <property type="entry name" value="OsmC-like"/>
    <property type="match status" value="1"/>
</dbReference>
<sequence length="156" mass="17307">MSKYSATVFWQRGLDEAFIDNRYSRAHQWQFDGGVVVPASASPSIVPEPHAVAANVDPEEAFVAALSSCHMLFFLSLAAKQQWQVERYQDNAEGLMAKNPQGRMAMTQVWLRPQALFAAGTEVTEAQLNALHHKAHELCFLANSVLTDILIEPVLP</sequence>
<dbReference type="EMBL" id="JBHRSD010000014">
    <property type="protein sequence ID" value="MFC3032630.1"/>
    <property type="molecule type" value="Genomic_DNA"/>
</dbReference>
<evidence type="ECO:0000313" key="2">
    <source>
        <dbReference type="Proteomes" id="UP001595453"/>
    </source>
</evidence>
<keyword evidence="2" id="KW-1185">Reference proteome</keyword>
<dbReference type="Pfam" id="PF02566">
    <property type="entry name" value="OsmC"/>
    <property type="match status" value="1"/>
</dbReference>
<evidence type="ECO:0000313" key="1">
    <source>
        <dbReference type="EMBL" id="MFC3032630.1"/>
    </source>
</evidence>
<dbReference type="PANTHER" id="PTHR42830">
    <property type="entry name" value="OSMOTICALLY INDUCIBLE FAMILY PROTEIN"/>
    <property type="match status" value="1"/>
</dbReference>
<organism evidence="1 2">
    <name type="scientific">Pseudoalteromonas fenneropenaei</name>
    <dbReference type="NCBI Taxonomy" id="1737459"/>
    <lineage>
        <taxon>Bacteria</taxon>
        <taxon>Pseudomonadati</taxon>
        <taxon>Pseudomonadota</taxon>
        <taxon>Gammaproteobacteria</taxon>
        <taxon>Alteromonadales</taxon>
        <taxon>Pseudoalteromonadaceae</taxon>
        <taxon>Pseudoalteromonas</taxon>
    </lineage>
</organism>
<dbReference type="PANTHER" id="PTHR42830:SF2">
    <property type="entry name" value="OSMC_OHR FAMILY PROTEIN"/>
    <property type="match status" value="1"/>
</dbReference>